<accession>A0ABP7F4V7</accession>
<proteinExistence type="inferred from homology"/>
<keyword evidence="14" id="KW-1185">Reference proteome</keyword>
<keyword evidence="7" id="KW-1133">Transmembrane helix</keyword>
<evidence type="ECO:0000313" key="14">
    <source>
        <dbReference type="Proteomes" id="UP001500908"/>
    </source>
</evidence>
<organism evidence="13 14">
    <name type="scientific">Salinactinospora qingdaonensis</name>
    <dbReference type="NCBI Taxonomy" id="702744"/>
    <lineage>
        <taxon>Bacteria</taxon>
        <taxon>Bacillati</taxon>
        <taxon>Actinomycetota</taxon>
        <taxon>Actinomycetes</taxon>
        <taxon>Streptosporangiales</taxon>
        <taxon>Nocardiopsidaceae</taxon>
        <taxon>Salinactinospora</taxon>
    </lineage>
</organism>
<dbReference type="Proteomes" id="UP001500908">
    <property type="component" value="Unassembled WGS sequence"/>
</dbReference>
<evidence type="ECO:0000256" key="11">
    <source>
        <dbReference type="SAM" id="MobiDB-lite"/>
    </source>
</evidence>
<dbReference type="InterPro" id="IPR001915">
    <property type="entry name" value="Peptidase_M48"/>
</dbReference>
<dbReference type="EMBL" id="BAABDD010000003">
    <property type="protein sequence ID" value="GAA3730290.1"/>
    <property type="molecule type" value="Genomic_DNA"/>
</dbReference>
<dbReference type="CDD" id="cd07325">
    <property type="entry name" value="M48_Ste24p_like"/>
    <property type="match status" value="1"/>
</dbReference>
<feature type="domain" description="Peptidase M48" evidence="12">
    <location>
        <begin position="137"/>
        <end position="216"/>
    </location>
</feature>
<evidence type="ECO:0000256" key="7">
    <source>
        <dbReference type="ARBA" id="ARBA00022989"/>
    </source>
</evidence>
<evidence type="ECO:0000256" key="3">
    <source>
        <dbReference type="ARBA" id="ARBA00022692"/>
    </source>
</evidence>
<dbReference type="RefSeq" id="WP_344967528.1">
    <property type="nucleotide sequence ID" value="NZ_BAABDD010000003.1"/>
</dbReference>
<keyword evidence="6 10" id="KW-0862">Zinc</keyword>
<dbReference type="PANTHER" id="PTHR43221">
    <property type="entry name" value="PROTEASE HTPX"/>
    <property type="match status" value="1"/>
</dbReference>
<evidence type="ECO:0000256" key="2">
    <source>
        <dbReference type="ARBA" id="ARBA00022670"/>
    </source>
</evidence>
<dbReference type="InterPro" id="IPR050083">
    <property type="entry name" value="HtpX_protease"/>
</dbReference>
<evidence type="ECO:0000256" key="6">
    <source>
        <dbReference type="ARBA" id="ARBA00022833"/>
    </source>
</evidence>
<gene>
    <name evidence="13" type="ORF">GCM10022402_08720</name>
</gene>
<evidence type="ECO:0000313" key="13">
    <source>
        <dbReference type="EMBL" id="GAA3730290.1"/>
    </source>
</evidence>
<evidence type="ECO:0000256" key="1">
    <source>
        <dbReference type="ARBA" id="ARBA00022475"/>
    </source>
</evidence>
<keyword evidence="9" id="KW-0472">Membrane</keyword>
<comment type="caution">
    <text evidence="13">The sequence shown here is derived from an EMBL/GenBank/DDBJ whole genome shotgun (WGS) entry which is preliminary data.</text>
</comment>
<sequence length="320" mass="34386">MTQIGVSEGEADPARFPYGAPGTPARFPRGHPPGAFYQPTFAPWCDDAAAYGVEAHSALAQSPHGHRHPWEVPLLALSLSALAGLAALAVHGLWLATASPAVTVLVPLGIPVLSWTLRGMTSAGQRARGIKVSPTQFPVTHRMVSELAAQMGLRRTPDAYVLLGAGTAGPTGCGYGPQGCVVIDSGLFEVGDRLRDPDALRFLVAHELGHIAAGHTSFWRHLCRRLALAIPALGTTLARAMEYTADNHAYAHCPEGAHAVRVAAGGKYLYPEVNFGEMADRARTERGMFRFLYNLLSPRPLNVMRMAAIRDRSRPGRLFF</sequence>
<keyword evidence="5 10" id="KW-0378">Hydrolase</keyword>
<evidence type="ECO:0000256" key="4">
    <source>
        <dbReference type="ARBA" id="ARBA00022723"/>
    </source>
</evidence>
<evidence type="ECO:0000256" key="10">
    <source>
        <dbReference type="RuleBase" id="RU003983"/>
    </source>
</evidence>
<evidence type="ECO:0000256" key="9">
    <source>
        <dbReference type="ARBA" id="ARBA00023136"/>
    </source>
</evidence>
<keyword evidence="3" id="KW-0812">Transmembrane</keyword>
<reference evidence="14" key="1">
    <citation type="journal article" date="2019" name="Int. J. Syst. Evol. Microbiol.">
        <title>The Global Catalogue of Microorganisms (GCM) 10K type strain sequencing project: providing services to taxonomists for standard genome sequencing and annotation.</title>
        <authorList>
            <consortium name="The Broad Institute Genomics Platform"/>
            <consortium name="The Broad Institute Genome Sequencing Center for Infectious Disease"/>
            <person name="Wu L."/>
            <person name="Ma J."/>
        </authorList>
    </citation>
    <scope>NUCLEOTIDE SEQUENCE [LARGE SCALE GENOMIC DNA]</scope>
    <source>
        <strain evidence="14">JCM 17137</strain>
    </source>
</reference>
<keyword evidence="2 10" id="KW-0645">Protease</keyword>
<name>A0ABP7F4V7_9ACTN</name>
<comment type="cofactor">
    <cofactor evidence="10">
        <name>Zn(2+)</name>
        <dbReference type="ChEBI" id="CHEBI:29105"/>
    </cofactor>
    <text evidence="10">Binds 1 zinc ion per subunit.</text>
</comment>
<evidence type="ECO:0000256" key="8">
    <source>
        <dbReference type="ARBA" id="ARBA00023049"/>
    </source>
</evidence>
<comment type="similarity">
    <text evidence="10">Belongs to the peptidase M48 family.</text>
</comment>
<dbReference type="Pfam" id="PF01435">
    <property type="entry name" value="Peptidase_M48"/>
    <property type="match status" value="1"/>
</dbReference>
<keyword evidence="1" id="KW-1003">Cell membrane</keyword>
<dbReference type="PANTHER" id="PTHR43221:SF2">
    <property type="entry name" value="PROTEASE HTPX HOMOLOG"/>
    <property type="match status" value="1"/>
</dbReference>
<feature type="region of interest" description="Disordered" evidence="11">
    <location>
        <begin position="1"/>
        <end position="24"/>
    </location>
</feature>
<evidence type="ECO:0000256" key="5">
    <source>
        <dbReference type="ARBA" id="ARBA00022801"/>
    </source>
</evidence>
<protein>
    <recommendedName>
        <fullName evidence="12">Peptidase M48 domain-containing protein</fullName>
    </recommendedName>
</protein>
<keyword evidence="8 10" id="KW-0482">Metalloprotease</keyword>
<evidence type="ECO:0000259" key="12">
    <source>
        <dbReference type="Pfam" id="PF01435"/>
    </source>
</evidence>
<keyword evidence="4" id="KW-0479">Metal-binding</keyword>
<dbReference type="Gene3D" id="3.30.2010.10">
    <property type="entry name" value="Metalloproteases ('zincins'), catalytic domain"/>
    <property type="match status" value="1"/>
</dbReference>